<keyword evidence="4" id="KW-1185">Reference proteome</keyword>
<accession>A0A843UQT5</accession>
<name>A0A843UQT5_COLES</name>
<proteinExistence type="predicted"/>
<evidence type="ECO:0000256" key="2">
    <source>
        <dbReference type="SAM" id="SignalP"/>
    </source>
</evidence>
<evidence type="ECO:0000256" key="1">
    <source>
        <dbReference type="SAM" id="MobiDB-lite"/>
    </source>
</evidence>
<dbReference type="AlphaFoldDB" id="A0A843UQT5"/>
<dbReference type="EMBL" id="NMUH01000853">
    <property type="protein sequence ID" value="MQL85838.1"/>
    <property type="molecule type" value="Genomic_DNA"/>
</dbReference>
<evidence type="ECO:0008006" key="5">
    <source>
        <dbReference type="Google" id="ProtNLM"/>
    </source>
</evidence>
<feature type="chain" id="PRO_5032490794" description="Bowman-Birk serine protease inhibitors family domain-containing protein" evidence="2">
    <location>
        <begin position="35"/>
        <end position="142"/>
    </location>
</feature>
<evidence type="ECO:0000313" key="3">
    <source>
        <dbReference type="EMBL" id="MQL85838.1"/>
    </source>
</evidence>
<reference evidence="3" key="1">
    <citation type="submission" date="2017-07" db="EMBL/GenBank/DDBJ databases">
        <title>Taro Niue Genome Assembly and Annotation.</title>
        <authorList>
            <person name="Atibalentja N."/>
            <person name="Keating K."/>
            <person name="Fields C.J."/>
        </authorList>
    </citation>
    <scope>NUCLEOTIDE SEQUENCE</scope>
    <source>
        <strain evidence="3">Niue_2</strain>
        <tissue evidence="3">Leaf</tissue>
    </source>
</reference>
<organism evidence="3 4">
    <name type="scientific">Colocasia esculenta</name>
    <name type="common">Wild taro</name>
    <name type="synonym">Arum esculentum</name>
    <dbReference type="NCBI Taxonomy" id="4460"/>
    <lineage>
        <taxon>Eukaryota</taxon>
        <taxon>Viridiplantae</taxon>
        <taxon>Streptophyta</taxon>
        <taxon>Embryophyta</taxon>
        <taxon>Tracheophyta</taxon>
        <taxon>Spermatophyta</taxon>
        <taxon>Magnoliopsida</taxon>
        <taxon>Liliopsida</taxon>
        <taxon>Araceae</taxon>
        <taxon>Aroideae</taxon>
        <taxon>Colocasieae</taxon>
        <taxon>Colocasia</taxon>
    </lineage>
</organism>
<evidence type="ECO:0000313" key="4">
    <source>
        <dbReference type="Proteomes" id="UP000652761"/>
    </source>
</evidence>
<protein>
    <recommendedName>
        <fullName evidence="5">Bowman-Birk serine protease inhibitors family domain-containing protein</fullName>
    </recommendedName>
</protein>
<comment type="caution">
    <text evidence="3">The sequence shown here is derived from an EMBL/GenBank/DDBJ whole genome shotgun (WGS) entry which is preliminary data.</text>
</comment>
<dbReference type="Proteomes" id="UP000652761">
    <property type="component" value="Unassembled WGS sequence"/>
</dbReference>
<feature type="signal peptide" evidence="2">
    <location>
        <begin position="1"/>
        <end position="34"/>
    </location>
</feature>
<keyword evidence="2" id="KW-0732">Signal</keyword>
<sequence length="142" mass="14943">MAGAKKNGRVGMWVMTLLVVLLVAASLLPSPATARVDPSVGLSIRGAWLPPPTTRSLRCCDDCRCGGSRHGPPCRCHDHFDREDHCPPGCTQCIPDFQRNTFSCLDELHSCPTDCSCVSPPPRADPDSSTAATRAGAGAGGI</sequence>
<feature type="region of interest" description="Disordered" evidence="1">
    <location>
        <begin position="120"/>
        <end position="142"/>
    </location>
</feature>
<gene>
    <name evidence="3" type="ORF">Taro_018345</name>
</gene>